<feature type="binding site" evidence="7">
    <location>
        <begin position="152"/>
        <end position="155"/>
    </location>
    <ligand>
        <name>substrate</name>
    </ligand>
</feature>
<dbReference type="NCBIfam" id="TIGR00042">
    <property type="entry name" value="RdgB/HAM1 family non-canonical purine NTP pyrophosphatase"/>
    <property type="match status" value="1"/>
</dbReference>
<dbReference type="PANTHER" id="PTHR11067:SF9">
    <property type="entry name" value="INOSINE TRIPHOSPHATE PYROPHOSPHATASE"/>
    <property type="match status" value="1"/>
</dbReference>
<comment type="catalytic activity">
    <reaction evidence="7">
        <text>XTP + H2O = XMP + diphosphate + H(+)</text>
        <dbReference type="Rhea" id="RHEA:28610"/>
        <dbReference type="ChEBI" id="CHEBI:15377"/>
        <dbReference type="ChEBI" id="CHEBI:15378"/>
        <dbReference type="ChEBI" id="CHEBI:33019"/>
        <dbReference type="ChEBI" id="CHEBI:57464"/>
        <dbReference type="ChEBI" id="CHEBI:61314"/>
        <dbReference type="EC" id="3.6.1.66"/>
    </reaction>
</comment>
<dbReference type="RefSeq" id="WP_274272858.1">
    <property type="nucleotide sequence ID" value="NZ_CP117834.1"/>
</dbReference>
<dbReference type="EMBL" id="CP117834">
    <property type="protein sequence ID" value="WDF04135.1"/>
    <property type="molecule type" value="Genomic_DNA"/>
</dbReference>
<feature type="binding site" evidence="7">
    <location>
        <begin position="180"/>
        <end position="181"/>
    </location>
    <ligand>
        <name>substrate</name>
    </ligand>
</feature>
<feature type="active site" description="Proton acceptor" evidence="7">
    <location>
        <position position="69"/>
    </location>
</feature>
<protein>
    <recommendedName>
        <fullName evidence="7">dITP/XTP pyrophosphatase</fullName>
        <ecNumber evidence="7">3.6.1.66</ecNumber>
    </recommendedName>
    <alternativeName>
        <fullName evidence="7">Non-canonical purine NTP pyrophosphatase</fullName>
    </alternativeName>
    <alternativeName>
        <fullName evidence="7">Non-standard purine NTP pyrophosphatase</fullName>
    </alternativeName>
    <alternativeName>
        <fullName evidence="7">Nucleoside-triphosphate diphosphatase</fullName>
    </alternativeName>
    <alternativeName>
        <fullName evidence="7">Nucleoside-triphosphate pyrophosphatase</fullName>
        <shortName evidence="7">NTPase</shortName>
    </alternativeName>
</protein>
<evidence type="ECO:0000256" key="2">
    <source>
        <dbReference type="ARBA" id="ARBA00022723"/>
    </source>
</evidence>
<keyword evidence="3 7" id="KW-0547">Nucleotide-binding</keyword>
<feature type="binding site" evidence="7">
    <location>
        <position position="70"/>
    </location>
    <ligand>
        <name>substrate</name>
    </ligand>
</feature>
<dbReference type="InterPro" id="IPR020922">
    <property type="entry name" value="dITP/XTP_pyrophosphatase"/>
</dbReference>
<gene>
    <name evidence="9" type="ORF">PQ477_01265</name>
</gene>
<dbReference type="InterPro" id="IPR002637">
    <property type="entry name" value="RdgB/HAM1"/>
</dbReference>
<comment type="function">
    <text evidence="7">Pyrophosphatase that catalyzes the hydrolysis of nucleoside triphosphates to their monophosphate derivatives, with a high preference for the non-canonical purine nucleotides XTP (xanthosine triphosphate), dITP (deoxyinosine triphosphate) and ITP. Seems to function as a house-cleaning enzyme that removes non-canonical purine nucleotides from the nucleotide pool, thus preventing their incorporation into DNA/RNA and avoiding chromosomal lesions.</text>
</comment>
<keyword evidence="10" id="KW-1185">Reference proteome</keyword>
<accession>A0ABY7W8E4</accession>
<comment type="similarity">
    <text evidence="1 7 8">Belongs to the HAM1 NTPase family.</text>
</comment>
<organism evidence="9 10">
    <name type="scientific">Shouchella hunanensis</name>
    <dbReference type="NCBI Taxonomy" id="766894"/>
    <lineage>
        <taxon>Bacteria</taxon>
        <taxon>Bacillati</taxon>
        <taxon>Bacillota</taxon>
        <taxon>Bacilli</taxon>
        <taxon>Bacillales</taxon>
        <taxon>Bacillaceae</taxon>
        <taxon>Shouchella</taxon>
    </lineage>
</organism>
<dbReference type="GO" id="GO:0036220">
    <property type="term" value="F:ITP diphosphatase activity"/>
    <property type="evidence" value="ECO:0007669"/>
    <property type="project" value="UniProtKB-EC"/>
</dbReference>
<comment type="subunit">
    <text evidence="7">Homodimer.</text>
</comment>
<evidence type="ECO:0000256" key="5">
    <source>
        <dbReference type="ARBA" id="ARBA00022842"/>
    </source>
</evidence>
<dbReference type="Pfam" id="PF01725">
    <property type="entry name" value="Ham1p_like"/>
    <property type="match status" value="1"/>
</dbReference>
<keyword evidence="2 7" id="KW-0479">Metal-binding</keyword>
<evidence type="ECO:0000256" key="8">
    <source>
        <dbReference type="RuleBase" id="RU003781"/>
    </source>
</evidence>
<reference evidence="9 10" key="1">
    <citation type="submission" date="2023-02" db="EMBL/GenBank/DDBJ databases">
        <authorList>
            <person name="Liu G."/>
        </authorList>
    </citation>
    <scope>NUCLEOTIDE SEQUENCE [LARGE SCALE GENOMIC DNA]</scope>
    <source>
        <strain evidence="9 10">DSM 23008</strain>
    </source>
</reference>
<dbReference type="InterPro" id="IPR029001">
    <property type="entry name" value="ITPase-like_fam"/>
</dbReference>
<evidence type="ECO:0000256" key="7">
    <source>
        <dbReference type="HAMAP-Rule" id="MF_01405"/>
    </source>
</evidence>
<evidence type="ECO:0000313" key="9">
    <source>
        <dbReference type="EMBL" id="WDF04135.1"/>
    </source>
</evidence>
<dbReference type="Proteomes" id="UP001215143">
    <property type="component" value="Chromosome"/>
</dbReference>
<evidence type="ECO:0000256" key="6">
    <source>
        <dbReference type="ARBA" id="ARBA00023080"/>
    </source>
</evidence>
<comment type="catalytic activity">
    <reaction evidence="7">
        <text>ITP + H2O = IMP + diphosphate + H(+)</text>
        <dbReference type="Rhea" id="RHEA:29399"/>
        <dbReference type="ChEBI" id="CHEBI:15377"/>
        <dbReference type="ChEBI" id="CHEBI:15378"/>
        <dbReference type="ChEBI" id="CHEBI:33019"/>
        <dbReference type="ChEBI" id="CHEBI:58053"/>
        <dbReference type="ChEBI" id="CHEBI:61402"/>
        <dbReference type="EC" id="3.6.1.66"/>
    </reaction>
</comment>
<keyword evidence="6 7" id="KW-0546">Nucleotide metabolism</keyword>
<feature type="binding site" evidence="7">
    <location>
        <begin position="8"/>
        <end position="13"/>
    </location>
    <ligand>
        <name>substrate</name>
    </ligand>
</feature>
<keyword evidence="5 7" id="KW-0460">Magnesium</keyword>
<name>A0ABY7W8E4_9BACI</name>
<evidence type="ECO:0000313" key="10">
    <source>
        <dbReference type="Proteomes" id="UP001215143"/>
    </source>
</evidence>
<proteinExistence type="inferred from homology"/>
<comment type="cofactor">
    <cofactor evidence="7">
        <name>Mg(2+)</name>
        <dbReference type="ChEBI" id="CHEBI:18420"/>
    </cofactor>
    <text evidence="7">Binds 1 Mg(2+) ion per subunit.</text>
</comment>
<dbReference type="NCBIfam" id="NF011397">
    <property type="entry name" value="PRK14822.1"/>
    <property type="match status" value="1"/>
</dbReference>
<dbReference type="Gene3D" id="3.90.950.10">
    <property type="match status" value="1"/>
</dbReference>
<keyword evidence="4 7" id="KW-0378">Hydrolase</keyword>
<sequence length="195" mass="21763">MKELLIATSNKGKVEDFKKLFQGMYEVKSLLDYPHIPDIIEDGQTFQDNAQKKAEVLSTALNETVVADDSGLVIDALNGRPGVFSARYAGEEKNDQANIEKVLEDLRGVAEQDRTARFVCTIALASPNKETIFFEGQCEGFISHEQVGEHGFGYDPIFYVGQTAKTMAQLTLEEKNEISHRARAIEQLKDYLLGE</sequence>
<feature type="binding site" evidence="7">
    <location>
        <position position="69"/>
    </location>
    <ligand>
        <name>Mg(2+)</name>
        <dbReference type="ChEBI" id="CHEBI:18420"/>
    </ligand>
</feature>
<evidence type="ECO:0000256" key="3">
    <source>
        <dbReference type="ARBA" id="ARBA00022741"/>
    </source>
</evidence>
<dbReference type="CDD" id="cd00515">
    <property type="entry name" value="HAM1"/>
    <property type="match status" value="1"/>
</dbReference>
<dbReference type="HAMAP" id="MF_01405">
    <property type="entry name" value="Non_canon_purine_NTPase"/>
    <property type="match status" value="1"/>
</dbReference>
<dbReference type="SUPFAM" id="SSF52972">
    <property type="entry name" value="ITPase-like"/>
    <property type="match status" value="1"/>
</dbReference>
<comment type="catalytic activity">
    <reaction evidence="7">
        <text>dITP + H2O = dIMP + diphosphate + H(+)</text>
        <dbReference type="Rhea" id="RHEA:28342"/>
        <dbReference type="ChEBI" id="CHEBI:15377"/>
        <dbReference type="ChEBI" id="CHEBI:15378"/>
        <dbReference type="ChEBI" id="CHEBI:33019"/>
        <dbReference type="ChEBI" id="CHEBI:61194"/>
        <dbReference type="ChEBI" id="CHEBI:61382"/>
        <dbReference type="EC" id="3.6.1.66"/>
    </reaction>
</comment>
<evidence type="ECO:0000256" key="4">
    <source>
        <dbReference type="ARBA" id="ARBA00022801"/>
    </source>
</evidence>
<feature type="binding site" evidence="7">
    <location>
        <position position="175"/>
    </location>
    <ligand>
        <name>substrate</name>
    </ligand>
</feature>
<comment type="caution">
    <text evidence="7">Lacks conserved residue(s) required for the propagation of feature annotation.</text>
</comment>
<dbReference type="EC" id="3.6.1.66" evidence="7"/>
<dbReference type="PANTHER" id="PTHR11067">
    <property type="entry name" value="INOSINE TRIPHOSPHATE PYROPHOSPHATASE/HAM1 PROTEIN"/>
    <property type="match status" value="1"/>
</dbReference>
<evidence type="ECO:0000256" key="1">
    <source>
        <dbReference type="ARBA" id="ARBA00008023"/>
    </source>
</evidence>